<dbReference type="Proteomes" id="UP001305647">
    <property type="component" value="Unassembled WGS sequence"/>
</dbReference>
<evidence type="ECO:0000313" key="2">
    <source>
        <dbReference type="EMBL" id="KAK4096919.1"/>
    </source>
</evidence>
<evidence type="ECO:0000313" key="3">
    <source>
        <dbReference type="Proteomes" id="UP001305647"/>
    </source>
</evidence>
<keyword evidence="3" id="KW-1185">Reference proteome</keyword>
<feature type="region of interest" description="Disordered" evidence="1">
    <location>
        <begin position="115"/>
        <end position="176"/>
    </location>
</feature>
<reference evidence="2" key="2">
    <citation type="submission" date="2023-05" db="EMBL/GenBank/DDBJ databases">
        <authorList>
            <consortium name="Lawrence Berkeley National Laboratory"/>
            <person name="Steindorff A."/>
            <person name="Hensen N."/>
            <person name="Bonometti L."/>
            <person name="Westerberg I."/>
            <person name="Brannstrom I.O."/>
            <person name="Guillou S."/>
            <person name="Cros-Aarteil S."/>
            <person name="Calhoun S."/>
            <person name="Haridas S."/>
            <person name="Kuo A."/>
            <person name="Mondo S."/>
            <person name="Pangilinan J."/>
            <person name="Riley R."/>
            <person name="Labutti K."/>
            <person name="Andreopoulos B."/>
            <person name="Lipzen A."/>
            <person name="Chen C."/>
            <person name="Yanf M."/>
            <person name="Daum C."/>
            <person name="Ng V."/>
            <person name="Clum A."/>
            <person name="Ohm R."/>
            <person name="Martin F."/>
            <person name="Silar P."/>
            <person name="Natvig D."/>
            <person name="Lalanne C."/>
            <person name="Gautier V."/>
            <person name="Ament-Velasquez S.L."/>
            <person name="Kruys A."/>
            <person name="Hutchinson M.I."/>
            <person name="Powell A.J."/>
            <person name="Barry K."/>
            <person name="Miller A.N."/>
            <person name="Grigoriev I.V."/>
            <person name="Debuchy R."/>
            <person name="Gladieux P."/>
            <person name="Thoren M.H."/>
            <person name="Johannesson H."/>
        </authorList>
    </citation>
    <scope>NUCLEOTIDE SEQUENCE</scope>
    <source>
        <strain evidence="2">CBS 757.83</strain>
    </source>
</reference>
<feature type="compositionally biased region" description="Polar residues" evidence="1">
    <location>
        <begin position="162"/>
        <end position="176"/>
    </location>
</feature>
<feature type="compositionally biased region" description="Acidic residues" evidence="1">
    <location>
        <begin position="126"/>
        <end position="143"/>
    </location>
</feature>
<evidence type="ECO:0000256" key="1">
    <source>
        <dbReference type="SAM" id="MobiDB-lite"/>
    </source>
</evidence>
<dbReference type="AlphaFoldDB" id="A0AAN6PUJ9"/>
<name>A0AAN6PUJ9_9PEZI</name>
<proteinExistence type="predicted"/>
<organism evidence="2 3">
    <name type="scientific">Parathielavia hyrcaniae</name>
    <dbReference type="NCBI Taxonomy" id="113614"/>
    <lineage>
        <taxon>Eukaryota</taxon>
        <taxon>Fungi</taxon>
        <taxon>Dikarya</taxon>
        <taxon>Ascomycota</taxon>
        <taxon>Pezizomycotina</taxon>
        <taxon>Sordariomycetes</taxon>
        <taxon>Sordariomycetidae</taxon>
        <taxon>Sordariales</taxon>
        <taxon>Chaetomiaceae</taxon>
        <taxon>Parathielavia</taxon>
    </lineage>
</organism>
<comment type="caution">
    <text evidence="2">The sequence shown here is derived from an EMBL/GenBank/DDBJ whole genome shotgun (WGS) entry which is preliminary data.</text>
</comment>
<sequence>MKSYTETQTIDLQFDPFMGSRPTVEAAEPVADAANQPSQAAAGFIDSALLTQAALPGNRAATLDARAIYEEFLLTVQTDDEPVQPIQILSPQHMVLSPFSMSSDGEVQVFELPDVAESPSAMFSEGDTEDDMELEQEDSDDPEDRALSPAPWQECFDYGGSMPQSQSMDQAHQHQNTNLDPTGALMIPYCGGGMHLDNTVPQPETYQGVPAACVYPYPHQVPNCGGVEGLYSPYQAQAGAFHVQYEQHQLVRQPMVVLPVGDGFMEQQQQVQAVPMESPWMQVPMPYGEYTPSPSPNPSPVSRQPVPMVIQNFFHADTVNVTMASSQQ</sequence>
<accession>A0AAN6PUJ9</accession>
<gene>
    <name evidence="2" type="ORF">N658DRAFT_489592</name>
</gene>
<dbReference type="EMBL" id="MU863691">
    <property type="protein sequence ID" value="KAK4096919.1"/>
    <property type="molecule type" value="Genomic_DNA"/>
</dbReference>
<protein>
    <submittedName>
        <fullName evidence="2">Uncharacterized protein</fullName>
    </submittedName>
</protein>
<reference evidence="2" key="1">
    <citation type="journal article" date="2023" name="Mol. Phylogenet. Evol.">
        <title>Genome-scale phylogeny and comparative genomics of the fungal order Sordariales.</title>
        <authorList>
            <person name="Hensen N."/>
            <person name="Bonometti L."/>
            <person name="Westerberg I."/>
            <person name="Brannstrom I.O."/>
            <person name="Guillou S."/>
            <person name="Cros-Aarteil S."/>
            <person name="Calhoun S."/>
            <person name="Haridas S."/>
            <person name="Kuo A."/>
            <person name="Mondo S."/>
            <person name="Pangilinan J."/>
            <person name="Riley R."/>
            <person name="LaButti K."/>
            <person name="Andreopoulos B."/>
            <person name="Lipzen A."/>
            <person name="Chen C."/>
            <person name="Yan M."/>
            <person name="Daum C."/>
            <person name="Ng V."/>
            <person name="Clum A."/>
            <person name="Steindorff A."/>
            <person name="Ohm R.A."/>
            <person name="Martin F."/>
            <person name="Silar P."/>
            <person name="Natvig D.O."/>
            <person name="Lalanne C."/>
            <person name="Gautier V."/>
            <person name="Ament-Velasquez S.L."/>
            <person name="Kruys A."/>
            <person name="Hutchinson M.I."/>
            <person name="Powell A.J."/>
            <person name="Barry K."/>
            <person name="Miller A.N."/>
            <person name="Grigoriev I.V."/>
            <person name="Debuchy R."/>
            <person name="Gladieux P."/>
            <person name="Hiltunen Thoren M."/>
            <person name="Johannesson H."/>
        </authorList>
    </citation>
    <scope>NUCLEOTIDE SEQUENCE</scope>
    <source>
        <strain evidence="2">CBS 757.83</strain>
    </source>
</reference>